<comment type="caution">
    <text evidence="1">The sequence shown here is derived from an EMBL/GenBank/DDBJ whole genome shotgun (WGS) entry which is preliminary data.</text>
</comment>
<name>W4M8L5_9BACT</name>
<sequence length="91" mass="10516">MMRNNIEPTEASRQYAAAYAAHYTGRDLPLAFQLYKELMVSHPSTQEAGYARMQVQNLINSVVPKQELLDAQIERLLAYFENDDRHDAERT</sequence>
<dbReference type="HOGENOM" id="CLU_2421483_0_0_7"/>
<dbReference type="AlphaFoldDB" id="W4M8L5"/>
<dbReference type="EMBL" id="AZHX01000816">
    <property type="protein sequence ID" value="ETX05972.1"/>
    <property type="molecule type" value="Genomic_DNA"/>
</dbReference>
<reference evidence="1 2" key="1">
    <citation type="journal article" date="2014" name="Nature">
        <title>An environmental bacterial taxon with a large and distinct metabolic repertoire.</title>
        <authorList>
            <person name="Wilson M.C."/>
            <person name="Mori T."/>
            <person name="Ruckert C."/>
            <person name="Uria A.R."/>
            <person name="Helf M.J."/>
            <person name="Takada K."/>
            <person name="Gernert C."/>
            <person name="Steffens U.A."/>
            <person name="Heycke N."/>
            <person name="Schmitt S."/>
            <person name="Rinke C."/>
            <person name="Helfrich E.J."/>
            <person name="Brachmann A.O."/>
            <person name="Gurgui C."/>
            <person name="Wakimoto T."/>
            <person name="Kracht M."/>
            <person name="Crusemann M."/>
            <person name="Hentschel U."/>
            <person name="Abe I."/>
            <person name="Matsunaga S."/>
            <person name="Kalinowski J."/>
            <person name="Takeyama H."/>
            <person name="Piel J."/>
        </authorList>
    </citation>
    <scope>NUCLEOTIDE SEQUENCE [LARGE SCALE GENOMIC DNA]</scope>
    <source>
        <strain evidence="2">TSY2</strain>
    </source>
</reference>
<dbReference type="Proteomes" id="UP000019140">
    <property type="component" value="Unassembled WGS sequence"/>
</dbReference>
<organism evidence="1 2">
    <name type="scientific">Candidatus Entotheonella gemina</name>
    <dbReference type="NCBI Taxonomy" id="1429439"/>
    <lineage>
        <taxon>Bacteria</taxon>
        <taxon>Pseudomonadati</taxon>
        <taxon>Nitrospinota/Tectimicrobiota group</taxon>
        <taxon>Candidatus Tectimicrobiota</taxon>
        <taxon>Candidatus Entotheonellia</taxon>
        <taxon>Candidatus Entotheonellales</taxon>
        <taxon>Candidatus Entotheonellaceae</taxon>
        <taxon>Candidatus Entotheonella</taxon>
    </lineage>
</organism>
<accession>W4M8L5</accession>
<evidence type="ECO:0000313" key="2">
    <source>
        <dbReference type="Proteomes" id="UP000019140"/>
    </source>
</evidence>
<proteinExistence type="predicted"/>
<evidence type="ECO:0008006" key="3">
    <source>
        <dbReference type="Google" id="ProtNLM"/>
    </source>
</evidence>
<gene>
    <name evidence="1" type="ORF">ETSY2_19870</name>
</gene>
<keyword evidence="2" id="KW-1185">Reference proteome</keyword>
<protein>
    <recommendedName>
        <fullName evidence="3">Outer membrane lipoprotein BamD-like domain-containing protein</fullName>
    </recommendedName>
</protein>
<evidence type="ECO:0000313" key="1">
    <source>
        <dbReference type="EMBL" id="ETX05972.1"/>
    </source>
</evidence>